<name>K0F237_NOCB7</name>
<proteinExistence type="predicted"/>
<gene>
    <name evidence="1" type="ORF">O3I_041465</name>
</gene>
<dbReference type="AlphaFoldDB" id="K0F237"/>
<dbReference type="Pfam" id="PF01674">
    <property type="entry name" value="Lipase_2"/>
    <property type="match status" value="1"/>
</dbReference>
<dbReference type="GO" id="GO:0016787">
    <property type="term" value="F:hydrolase activity"/>
    <property type="evidence" value="ECO:0007669"/>
    <property type="project" value="InterPro"/>
</dbReference>
<sequence length="217" mass="23149">MYALTYGAYKDMPWPFSSTGGLRSVEESGADIAAFVDRVLEATGAARVDIVSHSAGAIVSNYYAKRLGGAVKVDKIVSLAPFWLGTNWLGWADIAAFVQAMGAGAARDALMDATCKQCNQLYRNADFLRELNSDGVYSPAITYTNIATEHDQLAVPYTSGLVPATNATNIVVQQGCSQDYSGHGMLASTRRVAAYVLNALDPANTRAVPCEFIPVPL</sequence>
<dbReference type="eggNOG" id="COG1075">
    <property type="taxonomic scope" value="Bacteria"/>
</dbReference>
<dbReference type="GO" id="GO:0016042">
    <property type="term" value="P:lipid catabolic process"/>
    <property type="evidence" value="ECO:0007669"/>
    <property type="project" value="InterPro"/>
</dbReference>
<reference evidence="1 2" key="1">
    <citation type="journal article" date="2012" name="J. Bacteriol.">
        <title>Complete genome sequence of Nocardia brasiliensis HUJEG-1.</title>
        <authorList>
            <person name="Vera-Cabrera L."/>
            <person name="Ortiz-Lopez R."/>
            <person name="Elizondo-Gonzalez R."/>
            <person name="Perez-Maya A.A."/>
            <person name="Ocampo-Candiani J."/>
        </authorList>
    </citation>
    <scope>NUCLEOTIDE SEQUENCE [LARGE SCALE GENOMIC DNA]</scope>
    <source>
        <strain evidence="2">ATCC 700358</strain>
    </source>
</reference>
<dbReference type="HOGENOM" id="CLU_029537_1_2_11"/>
<protein>
    <submittedName>
        <fullName evidence="1">Putative lipase</fullName>
    </submittedName>
</protein>
<accession>K0F237</accession>
<dbReference type="InterPro" id="IPR002918">
    <property type="entry name" value="Lipase_EstA/Esterase_EstB"/>
</dbReference>
<dbReference type="SUPFAM" id="SSF53474">
    <property type="entry name" value="alpha/beta-Hydrolases"/>
    <property type="match status" value="1"/>
</dbReference>
<dbReference type="Gene3D" id="3.40.50.1820">
    <property type="entry name" value="alpha/beta hydrolase"/>
    <property type="match status" value="1"/>
</dbReference>
<evidence type="ECO:0000313" key="1">
    <source>
        <dbReference type="EMBL" id="AFU06238.1"/>
    </source>
</evidence>
<dbReference type="EMBL" id="CP003876">
    <property type="protein sequence ID" value="AFU06238.1"/>
    <property type="molecule type" value="Genomic_DNA"/>
</dbReference>
<keyword evidence="2" id="KW-1185">Reference proteome</keyword>
<dbReference type="Proteomes" id="UP000006304">
    <property type="component" value="Chromosome"/>
</dbReference>
<dbReference type="InterPro" id="IPR029058">
    <property type="entry name" value="AB_hydrolase_fold"/>
</dbReference>
<evidence type="ECO:0000313" key="2">
    <source>
        <dbReference type="Proteomes" id="UP000006304"/>
    </source>
</evidence>
<dbReference type="STRING" id="1133849.O3I_041465"/>
<organism evidence="1 2">
    <name type="scientific">Nocardia brasiliensis (strain ATCC 700358 / HUJEG-1)</name>
    <dbReference type="NCBI Taxonomy" id="1133849"/>
    <lineage>
        <taxon>Bacteria</taxon>
        <taxon>Bacillati</taxon>
        <taxon>Actinomycetota</taxon>
        <taxon>Actinomycetes</taxon>
        <taxon>Mycobacteriales</taxon>
        <taxon>Nocardiaceae</taxon>
        <taxon>Nocardia</taxon>
    </lineage>
</organism>
<dbReference type="KEGG" id="nbr:O3I_041465"/>